<evidence type="ECO:0000313" key="2">
    <source>
        <dbReference type="Proteomes" id="UP001238179"/>
    </source>
</evidence>
<reference evidence="2" key="1">
    <citation type="journal article" date="2023" name="Int. J. Syst. Evol. Microbiol.">
        <title>Mesoterricola silvestris gen. nov., sp. nov., Mesoterricola sediminis sp. nov., Geothrix oryzae sp. nov., Geothrix edaphica sp. nov., Geothrix rubra sp. nov., and Geothrix limicola sp. nov., six novel members of Acidobacteriota isolated from soils.</title>
        <authorList>
            <person name="Itoh H."/>
            <person name="Sugisawa Y."/>
            <person name="Mise K."/>
            <person name="Xu Z."/>
            <person name="Kuniyasu M."/>
            <person name="Ushijima N."/>
            <person name="Kawano K."/>
            <person name="Kobayashi E."/>
            <person name="Shiratori Y."/>
            <person name="Masuda Y."/>
            <person name="Senoo K."/>
        </authorList>
    </citation>
    <scope>NUCLEOTIDE SEQUENCE [LARGE SCALE GENOMIC DNA]</scope>
    <source>
        <strain evidence="2">W79</strain>
    </source>
</reference>
<evidence type="ECO:0000313" key="1">
    <source>
        <dbReference type="EMBL" id="BDU72726.1"/>
    </source>
</evidence>
<name>A0AA48K8V0_9BACT</name>
<dbReference type="KEGG" id="msil:METEAL_19000"/>
<accession>A0AA48K8V0</accession>
<organism evidence="1 2">
    <name type="scientific">Mesoterricola silvestris</name>
    <dbReference type="NCBI Taxonomy" id="2927979"/>
    <lineage>
        <taxon>Bacteria</taxon>
        <taxon>Pseudomonadati</taxon>
        <taxon>Acidobacteriota</taxon>
        <taxon>Holophagae</taxon>
        <taxon>Holophagales</taxon>
        <taxon>Holophagaceae</taxon>
        <taxon>Mesoterricola</taxon>
    </lineage>
</organism>
<dbReference type="EMBL" id="AP027080">
    <property type="protein sequence ID" value="BDU72726.1"/>
    <property type="molecule type" value="Genomic_DNA"/>
</dbReference>
<dbReference type="RefSeq" id="WP_316415639.1">
    <property type="nucleotide sequence ID" value="NZ_AP027080.1"/>
</dbReference>
<proteinExistence type="predicted"/>
<sequence>MGPREWVEKHVMGDGDLLCYGNLFDELEEAGAGVFWEELKRAAAPYVAGGRDRARAAQARVDDLIRTLLARDARFGYAPPFCHKGCANCCHQLVYCTLEEARAIHAHCLERAIAIDYGKLQRQLRHVDVDAAGDHTGTTTWDDQPDADRRCAFLGPDRACAIWPVRPLVCRAQLAEGTDAHCTPHNGEPDPEAAGITYVEVNYLISAVFTIHRDSVKKTMGRLLLDLR</sequence>
<evidence type="ECO:0008006" key="3">
    <source>
        <dbReference type="Google" id="ProtNLM"/>
    </source>
</evidence>
<protein>
    <recommendedName>
        <fullName evidence="3">YkgJ family cysteine cluster protein</fullName>
    </recommendedName>
</protein>
<dbReference type="Pfam" id="PF03692">
    <property type="entry name" value="CxxCxxCC"/>
    <property type="match status" value="1"/>
</dbReference>
<gene>
    <name evidence="1" type="ORF">METEAL_19000</name>
</gene>
<dbReference type="Proteomes" id="UP001238179">
    <property type="component" value="Chromosome"/>
</dbReference>
<keyword evidence="2" id="KW-1185">Reference proteome</keyword>
<dbReference type="InterPro" id="IPR005358">
    <property type="entry name" value="Puta_zinc/iron-chelating_dom"/>
</dbReference>
<dbReference type="AlphaFoldDB" id="A0AA48K8V0"/>